<sequence length="599" mass="68410">MAQIGDSNTAYFFASMKGRKTHNQITMLTKEDGTIIRNLYDIKKEDVGFYKGLLGKSTSLMPTMQPAAMRDGPVLTRTQQLALIQPFTAEDVLTALKGIDDNKALGADGFNAHFFKQAWTTIGDEVTDGVLLFFQTNEMYGTVNRTSITLIPKVQHPNSIKEYRPISCCTTLYKIISKMLTKRLQVVMNYLVDPSQAAFVPGRMLNDNVILSHELVKGYGRKGISPRCMFKIDMQKAYDSLEWHFLEEVLVGLQIPAQFITWIMRCVKTVSYSIMINGSPSKPFQAKRGVRQGDPLSPYLFVLAMEYFTRLLKSLRDSKFKFHPRCHKQQIIQLSFADDLLLFCRGDVQSTVLLYECFQQFSQVSGLIANQAKSCVYFGGVSKQEQQLILQHTGFTKGNLPFRYLGVPLSSKKLSISQCQPLLDRMLGIINTWTVKFLSYAGRLQLVQSVLTSIQAFWAQIFLLPKKVFQQVEAICKRFLWNGDTQTKGKALVAWDTICCLKVAGGLNITDVYVWNKAAILNYLWDLAKKKDKLWIVWVHTYYIKDRRPWEVQANQASWVVRKILQVGHWISEARLQVTEVMEAETFAIKDMYKNLEVN</sequence>
<evidence type="ECO:0000259" key="1">
    <source>
        <dbReference type="PROSITE" id="PS50878"/>
    </source>
</evidence>
<proteinExistence type="predicted"/>
<reference evidence="2" key="1">
    <citation type="submission" date="2015-12" db="EMBL/GenBank/DDBJ databases">
        <title>Gene expression during late stages of embryo sac development: a critical building block for successful pollen-pistil interactions.</title>
        <authorList>
            <person name="Liu Y."/>
            <person name="Joly V."/>
            <person name="Sabar M."/>
            <person name="Matton D.P."/>
        </authorList>
    </citation>
    <scope>NUCLEOTIDE SEQUENCE</scope>
</reference>
<organism evidence="2">
    <name type="scientific">Solanum chacoense</name>
    <name type="common">Chaco potato</name>
    <dbReference type="NCBI Taxonomy" id="4108"/>
    <lineage>
        <taxon>Eukaryota</taxon>
        <taxon>Viridiplantae</taxon>
        <taxon>Streptophyta</taxon>
        <taxon>Embryophyta</taxon>
        <taxon>Tracheophyta</taxon>
        <taxon>Spermatophyta</taxon>
        <taxon>Magnoliopsida</taxon>
        <taxon>eudicotyledons</taxon>
        <taxon>Gunneridae</taxon>
        <taxon>Pentapetalae</taxon>
        <taxon>asterids</taxon>
        <taxon>lamiids</taxon>
        <taxon>Solanales</taxon>
        <taxon>Solanaceae</taxon>
        <taxon>Solanoideae</taxon>
        <taxon>Solaneae</taxon>
        <taxon>Solanum</taxon>
    </lineage>
</organism>
<evidence type="ECO:0000313" key="2">
    <source>
        <dbReference type="EMBL" id="JAP37291.1"/>
    </source>
</evidence>
<feature type="domain" description="Reverse transcriptase" evidence="1">
    <location>
        <begin position="132"/>
        <end position="409"/>
    </location>
</feature>
<dbReference type="SUPFAM" id="SSF56672">
    <property type="entry name" value="DNA/RNA polymerases"/>
    <property type="match status" value="1"/>
</dbReference>
<dbReference type="EMBL" id="GEDG01001095">
    <property type="protein sequence ID" value="JAP37291.1"/>
    <property type="molecule type" value="Transcribed_RNA"/>
</dbReference>
<dbReference type="CDD" id="cd01650">
    <property type="entry name" value="RT_nLTR_like"/>
    <property type="match status" value="1"/>
</dbReference>
<accession>A0A0V0IYZ4</accession>
<dbReference type="PROSITE" id="PS50878">
    <property type="entry name" value="RT_POL"/>
    <property type="match status" value="1"/>
</dbReference>
<name>A0A0V0IYZ4_SOLCH</name>
<dbReference type="AlphaFoldDB" id="A0A0V0IYZ4"/>
<dbReference type="InterPro" id="IPR043502">
    <property type="entry name" value="DNA/RNA_pol_sf"/>
</dbReference>
<dbReference type="PANTHER" id="PTHR33116:SF66">
    <property type="entry name" value="REVERSE TRANSCRIPTASE ZINC-BINDING DOMAIN-CONTAINING PROTEIN"/>
    <property type="match status" value="1"/>
</dbReference>
<dbReference type="InterPro" id="IPR000477">
    <property type="entry name" value="RT_dom"/>
</dbReference>
<protein>
    <submittedName>
        <fullName evidence="2">Putative ovule protein</fullName>
    </submittedName>
</protein>
<dbReference type="Pfam" id="PF00078">
    <property type="entry name" value="RVT_1"/>
    <property type="match status" value="1"/>
</dbReference>
<dbReference type="PANTHER" id="PTHR33116">
    <property type="entry name" value="REVERSE TRANSCRIPTASE ZINC-BINDING DOMAIN-CONTAINING PROTEIN-RELATED-RELATED"/>
    <property type="match status" value="1"/>
</dbReference>